<dbReference type="Proteomes" id="UP000016932">
    <property type="component" value="Unassembled WGS sequence"/>
</dbReference>
<dbReference type="KEGG" id="pfj:MYCFIDRAFT_183191"/>
<gene>
    <name evidence="2" type="ORF">MYCFIDRAFT_183191</name>
</gene>
<accession>M3A8J8</accession>
<evidence type="ECO:0000313" key="3">
    <source>
        <dbReference type="Proteomes" id="UP000016932"/>
    </source>
</evidence>
<proteinExistence type="predicted"/>
<evidence type="ECO:0000313" key="2">
    <source>
        <dbReference type="EMBL" id="EME80951.1"/>
    </source>
</evidence>
<keyword evidence="3" id="KW-1185">Reference proteome</keyword>
<dbReference type="HOGENOM" id="CLU_2980127_0_0_1"/>
<dbReference type="VEuPathDB" id="FungiDB:MYCFIDRAFT_183191"/>
<name>M3A8J8_PSEFD</name>
<dbReference type="RefSeq" id="XP_007928288.1">
    <property type="nucleotide sequence ID" value="XM_007930097.1"/>
</dbReference>
<dbReference type="GeneID" id="19334661"/>
<organism evidence="2 3">
    <name type="scientific">Pseudocercospora fijiensis (strain CIRAD86)</name>
    <name type="common">Black leaf streak disease fungus</name>
    <name type="synonym">Mycosphaerella fijiensis</name>
    <dbReference type="NCBI Taxonomy" id="383855"/>
    <lineage>
        <taxon>Eukaryota</taxon>
        <taxon>Fungi</taxon>
        <taxon>Dikarya</taxon>
        <taxon>Ascomycota</taxon>
        <taxon>Pezizomycotina</taxon>
        <taxon>Dothideomycetes</taxon>
        <taxon>Dothideomycetidae</taxon>
        <taxon>Mycosphaerellales</taxon>
        <taxon>Mycosphaerellaceae</taxon>
        <taxon>Pseudocercospora</taxon>
    </lineage>
</organism>
<sequence length="58" mass="6176">MVGIASFLSQMLASNAVAQNVHQTTERIPSDSCASTPPPARSGAHFVQVQMPLTWPNP</sequence>
<dbReference type="AlphaFoldDB" id="M3A8J8"/>
<feature type="region of interest" description="Disordered" evidence="1">
    <location>
        <begin position="20"/>
        <end position="42"/>
    </location>
</feature>
<protein>
    <submittedName>
        <fullName evidence="2">Uncharacterized protein</fullName>
    </submittedName>
</protein>
<dbReference type="EMBL" id="KB446560">
    <property type="protein sequence ID" value="EME80951.1"/>
    <property type="molecule type" value="Genomic_DNA"/>
</dbReference>
<reference evidence="2 3" key="1">
    <citation type="journal article" date="2012" name="PLoS Pathog.">
        <title>Diverse lifestyles and strategies of plant pathogenesis encoded in the genomes of eighteen Dothideomycetes fungi.</title>
        <authorList>
            <person name="Ohm R.A."/>
            <person name="Feau N."/>
            <person name="Henrissat B."/>
            <person name="Schoch C.L."/>
            <person name="Horwitz B.A."/>
            <person name="Barry K.W."/>
            <person name="Condon B.J."/>
            <person name="Copeland A.C."/>
            <person name="Dhillon B."/>
            <person name="Glaser F."/>
            <person name="Hesse C.N."/>
            <person name="Kosti I."/>
            <person name="LaButti K."/>
            <person name="Lindquist E.A."/>
            <person name="Lucas S."/>
            <person name="Salamov A.A."/>
            <person name="Bradshaw R.E."/>
            <person name="Ciuffetti L."/>
            <person name="Hamelin R.C."/>
            <person name="Kema G.H.J."/>
            <person name="Lawrence C."/>
            <person name="Scott J.A."/>
            <person name="Spatafora J.W."/>
            <person name="Turgeon B.G."/>
            <person name="de Wit P.J.G.M."/>
            <person name="Zhong S."/>
            <person name="Goodwin S.B."/>
            <person name="Grigoriev I.V."/>
        </authorList>
    </citation>
    <scope>NUCLEOTIDE SEQUENCE [LARGE SCALE GENOMIC DNA]</scope>
    <source>
        <strain evidence="2 3">CIRAD86</strain>
    </source>
</reference>
<evidence type="ECO:0000256" key="1">
    <source>
        <dbReference type="SAM" id="MobiDB-lite"/>
    </source>
</evidence>